<organism evidence="2 3">
    <name type="scientific">Streptomyces boncukensis</name>
    <dbReference type="NCBI Taxonomy" id="2711219"/>
    <lineage>
        <taxon>Bacteria</taxon>
        <taxon>Bacillati</taxon>
        <taxon>Actinomycetota</taxon>
        <taxon>Actinomycetes</taxon>
        <taxon>Kitasatosporales</taxon>
        <taxon>Streptomycetaceae</taxon>
        <taxon>Streptomyces</taxon>
    </lineage>
</organism>
<dbReference type="AlphaFoldDB" id="A0A6G4WVA8"/>
<dbReference type="InterPro" id="IPR007278">
    <property type="entry name" value="DUF397"/>
</dbReference>
<evidence type="ECO:0000313" key="3">
    <source>
        <dbReference type="Proteomes" id="UP000477722"/>
    </source>
</evidence>
<sequence>MNSRSGEVPIALWQKSSFSSDVEGGSCIELTRPVRRRKSSHSTDAEGSASVELAHSPHAILLRESDAPNTVLAITPTALGALLHTAKTGRIPAR</sequence>
<feature type="domain" description="DUF397" evidence="1">
    <location>
        <begin position="37"/>
        <end position="87"/>
    </location>
</feature>
<comment type="caution">
    <text evidence="2">The sequence shown here is derived from an EMBL/GenBank/DDBJ whole genome shotgun (WGS) entry which is preliminary data.</text>
</comment>
<gene>
    <name evidence="2" type="ORF">G5C65_11910</name>
</gene>
<protein>
    <submittedName>
        <fullName evidence="2">DUF397 domain-containing protein</fullName>
    </submittedName>
</protein>
<dbReference type="RefSeq" id="WP_165298745.1">
    <property type="nucleotide sequence ID" value="NZ_JAAKZZ010000093.1"/>
</dbReference>
<dbReference type="EMBL" id="JAAKZZ010000093">
    <property type="protein sequence ID" value="NGO69048.1"/>
    <property type="molecule type" value="Genomic_DNA"/>
</dbReference>
<name>A0A6G4WVA8_9ACTN</name>
<reference evidence="2 3" key="1">
    <citation type="submission" date="2020-02" db="EMBL/GenBank/DDBJ databases">
        <title>Whole-genome analyses of novel actinobacteria.</title>
        <authorList>
            <person name="Sahin N."/>
            <person name="Tatar D."/>
        </authorList>
    </citation>
    <scope>NUCLEOTIDE SEQUENCE [LARGE SCALE GENOMIC DNA]</scope>
    <source>
        <strain evidence="2 3">SB3404</strain>
    </source>
</reference>
<evidence type="ECO:0000313" key="2">
    <source>
        <dbReference type="EMBL" id="NGO69048.1"/>
    </source>
</evidence>
<dbReference type="Proteomes" id="UP000477722">
    <property type="component" value="Unassembled WGS sequence"/>
</dbReference>
<dbReference type="Pfam" id="PF04149">
    <property type="entry name" value="DUF397"/>
    <property type="match status" value="1"/>
</dbReference>
<proteinExistence type="predicted"/>
<accession>A0A6G4WVA8</accession>
<keyword evidence="3" id="KW-1185">Reference proteome</keyword>
<evidence type="ECO:0000259" key="1">
    <source>
        <dbReference type="Pfam" id="PF04149"/>
    </source>
</evidence>